<proteinExistence type="predicted"/>
<keyword evidence="1" id="KW-0812">Transmembrane</keyword>
<organism evidence="2 3">
    <name type="scientific">Cotesia congregata</name>
    <name type="common">Parasitoid wasp</name>
    <name type="synonym">Apanteles congregatus</name>
    <dbReference type="NCBI Taxonomy" id="51543"/>
    <lineage>
        <taxon>Eukaryota</taxon>
        <taxon>Metazoa</taxon>
        <taxon>Ecdysozoa</taxon>
        <taxon>Arthropoda</taxon>
        <taxon>Hexapoda</taxon>
        <taxon>Insecta</taxon>
        <taxon>Pterygota</taxon>
        <taxon>Neoptera</taxon>
        <taxon>Endopterygota</taxon>
        <taxon>Hymenoptera</taxon>
        <taxon>Apocrita</taxon>
        <taxon>Ichneumonoidea</taxon>
        <taxon>Braconidae</taxon>
        <taxon>Microgastrinae</taxon>
        <taxon>Cotesia</taxon>
    </lineage>
</organism>
<accession>A0A8J2MAQ0</accession>
<keyword evidence="1" id="KW-0472">Membrane</keyword>
<dbReference type="Proteomes" id="UP000786811">
    <property type="component" value="Unassembled WGS sequence"/>
</dbReference>
<protein>
    <submittedName>
        <fullName evidence="2">Uncharacterized protein</fullName>
    </submittedName>
</protein>
<feature type="transmembrane region" description="Helical" evidence="1">
    <location>
        <begin position="824"/>
        <end position="842"/>
    </location>
</feature>
<feature type="transmembrane region" description="Helical" evidence="1">
    <location>
        <begin position="583"/>
        <end position="601"/>
    </location>
</feature>
<feature type="transmembrane region" description="Helical" evidence="1">
    <location>
        <begin position="629"/>
        <end position="646"/>
    </location>
</feature>
<dbReference type="AlphaFoldDB" id="A0A8J2MAQ0"/>
<gene>
    <name evidence="2" type="ORF">HICCMSTLAB_LOCUS2939</name>
</gene>
<dbReference type="OrthoDB" id="7679028at2759"/>
<comment type="caution">
    <text evidence="2">The sequence shown here is derived from an EMBL/GenBank/DDBJ whole genome shotgun (WGS) entry which is preliminary data.</text>
</comment>
<reference evidence="2" key="1">
    <citation type="submission" date="2021-04" db="EMBL/GenBank/DDBJ databases">
        <authorList>
            <person name="Chebbi M.A.C M."/>
        </authorList>
    </citation>
    <scope>NUCLEOTIDE SEQUENCE</scope>
</reference>
<name>A0A8J2MAQ0_COTCN</name>
<dbReference type="EMBL" id="CAJNRD030001117">
    <property type="protein sequence ID" value="CAG5079150.1"/>
    <property type="molecule type" value="Genomic_DNA"/>
</dbReference>
<sequence length="846" mass="99675">MQWCQQLKEKIPIQYLKPSKDVVEIGKNAKFYLPLDCMERIQDEAQQDWRKFIRETLDEVYGENICNFSAKGKKKQSRPAIDHNLILYFIQFGLENTEKRPGARHTACLGEQPPNIGQQFIFVPKNSPFLWKEAWKYPKTTWCTAHGSSARIISKRLLNFLFFDKKILYFTQIGLENFEKRPGARHTARLQEQPPSIGQKFIFVPENSHILCTEVWKYPAMTWCTSNSSSSRKSSKRLLKVHFFDKKSFILHYLAWRTPREDLVYVLQPAYEKNLPALRELVEICFVNNSNPVVISEDLLDNNWDPGGNPLIVIDRKFDKQITGFLPTYPMYVLVFKSIDELKVVINNLQKSTFWNIKSPFLIVETNSHCLSTKTILKFMWKRNLMAVYHLCYQKNSTVVFTLNPFASYAPAPWELIAEFDDDDGKKMTLYRLQYTKDPEVCKSIIFDKTDHLDNAEVKTSKFTTLENVFINETFKRLYSDEIIHSKLKSKYMTLHQLSLLMNITSTIDLIPNVKIQELLKQGYVKELADEIYDIHDQILPIEATKYKYVDVMAYYHEMRFSILTKKTNFLTVFNDVTNDVRFVVGTIVLFIMFTIVMFIINKDNVCLAMMDVVRLVLSMTLETPLNRLVMKFILFFGFLFAFLIVPDFQGHVSAILSKPLGRNVETLKDLFENKFHVYYYDRLEYDIINEQLWVSDEDKKYLHPLPENEMIDCIKAVPQNSTIACIFRTKASVGEASELKHLHVSKKNVFKKLMVYWARKNWPLKNKFEEIARVTAELGFSRYIKLDNSLKKKQRELKKKKQKDESREYKQFDYDNLIFNYHFLGYFIMFGLIVFVIEILFDRYI</sequence>
<keyword evidence="3" id="KW-1185">Reference proteome</keyword>
<evidence type="ECO:0000256" key="1">
    <source>
        <dbReference type="SAM" id="Phobius"/>
    </source>
</evidence>
<keyword evidence="1" id="KW-1133">Transmembrane helix</keyword>
<evidence type="ECO:0000313" key="3">
    <source>
        <dbReference type="Proteomes" id="UP000786811"/>
    </source>
</evidence>
<evidence type="ECO:0000313" key="2">
    <source>
        <dbReference type="EMBL" id="CAG5079150.1"/>
    </source>
</evidence>